<dbReference type="RefSeq" id="XP_007410792.1">
    <property type="nucleotide sequence ID" value="XM_007410730.1"/>
</dbReference>
<dbReference type="HOGENOM" id="CLU_940341_0_0_1"/>
<dbReference type="InParanoid" id="F4RP02"/>
<keyword evidence="2" id="KW-1133">Transmembrane helix</keyword>
<feature type="region of interest" description="Disordered" evidence="1">
    <location>
        <begin position="74"/>
        <end position="97"/>
    </location>
</feature>
<keyword evidence="4" id="KW-1185">Reference proteome</keyword>
<dbReference type="OrthoDB" id="2505654at2759"/>
<evidence type="ECO:0000256" key="1">
    <source>
        <dbReference type="SAM" id="MobiDB-lite"/>
    </source>
</evidence>
<dbReference type="STRING" id="747676.F4RP02"/>
<feature type="transmembrane region" description="Helical" evidence="2">
    <location>
        <begin position="227"/>
        <end position="248"/>
    </location>
</feature>
<feature type="compositionally biased region" description="Basic and acidic residues" evidence="1">
    <location>
        <begin position="161"/>
        <end position="176"/>
    </location>
</feature>
<feature type="compositionally biased region" description="Basic and acidic residues" evidence="1">
    <location>
        <begin position="83"/>
        <end position="97"/>
    </location>
</feature>
<accession>F4RP02</accession>
<keyword evidence="2" id="KW-0812">Transmembrane</keyword>
<evidence type="ECO:0000256" key="2">
    <source>
        <dbReference type="SAM" id="Phobius"/>
    </source>
</evidence>
<dbReference type="EMBL" id="GL883111">
    <property type="protein sequence ID" value="EGG05736.1"/>
    <property type="molecule type" value="Genomic_DNA"/>
</dbReference>
<dbReference type="AlphaFoldDB" id="F4RP02"/>
<keyword evidence="2" id="KW-0472">Membrane</keyword>
<proteinExistence type="predicted"/>
<gene>
    <name evidence="3" type="ORF">MELLADRAFT_77960</name>
</gene>
<evidence type="ECO:0000313" key="3">
    <source>
        <dbReference type="EMBL" id="EGG05736.1"/>
    </source>
</evidence>
<reference evidence="4" key="1">
    <citation type="journal article" date="2011" name="Proc. Natl. Acad. Sci. U.S.A.">
        <title>Obligate biotrophy features unraveled by the genomic analysis of rust fungi.</title>
        <authorList>
            <person name="Duplessis S."/>
            <person name="Cuomo C.A."/>
            <person name="Lin Y.-C."/>
            <person name="Aerts A."/>
            <person name="Tisserant E."/>
            <person name="Veneault-Fourrey C."/>
            <person name="Joly D.L."/>
            <person name="Hacquard S."/>
            <person name="Amselem J."/>
            <person name="Cantarel B.L."/>
            <person name="Chiu R."/>
            <person name="Coutinho P.M."/>
            <person name="Feau N."/>
            <person name="Field M."/>
            <person name="Frey P."/>
            <person name="Gelhaye E."/>
            <person name="Goldberg J."/>
            <person name="Grabherr M.G."/>
            <person name="Kodira C.D."/>
            <person name="Kohler A."/>
            <person name="Kuees U."/>
            <person name="Lindquist E.A."/>
            <person name="Lucas S.M."/>
            <person name="Mago R."/>
            <person name="Mauceli E."/>
            <person name="Morin E."/>
            <person name="Murat C."/>
            <person name="Pangilinan J.L."/>
            <person name="Park R."/>
            <person name="Pearson M."/>
            <person name="Quesneville H."/>
            <person name="Rouhier N."/>
            <person name="Sakthikumar S."/>
            <person name="Salamov A.A."/>
            <person name="Schmutz J."/>
            <person name="Selles B."/>
            <person name="Shapiro H."/>
            <person name="Tanguay P."/>
            <person name="Tuskan G.A."/>
            <person name="Henrissat B."/>
            <person name="Van de Peer Y."/>
            <person name="Rouze P."/>
            <person name="Ellis J.G."/>
            <person name="Dodds P.N."/>
            <person name="Schein J.E."/>
            <person name="Zhong S."/>
            <person name="Hamelin R.C."/>
            <person name="Grigoriev I.V."/>
            <person name="Szabo L.J."/>
            <person name="Martin F."/>
        </authorList>
    </citation>
    <scope>NUCLEOTIDE SEQUENCE [LARGE SCALE GENOMIC DNA]</scope>
    <source>
        <strain evidence="4">98AG31 / pathotype 3-4-7</strain>
    </source>
</reference>
<feature type="region of interest" description="Disordered" evidence="1">
    <location>
        <begin position="161"/>
        <end position="211"/>
    </location>
</feature>
<dbReference type="VEuPathDB" id="FungiDB:MELLADRAFT_77960"/>
<dbReference type="Proteomes" id="UP000001072">
    <property type="component" value="Unassembled WGS sequence"/>
</dbReference>
<sequence>MDIYAIDVKEIKGHAENQADVVEHDTQTHTPADDVVLEGTGGLKDEAAMTFETINAQRQWAESVQKLTNRLDQLTDSKWPTGNDEHKGSSSAKDHFPEDRLGHIEKQLDTLVHKLPEHSVEKLLEKLEALERRLTDHETFLSVQIEGLRHLILHPPSSSFKDDDHFKPLSTQHDDPYAPPQGYEPPPVPHTEMHNRPTEPNSPPKLTWPHEEFLNGHHNQHSASRSWWNILGWLTGIILAIAVVLFVIKKKQKDKSKYAEEGSFTNSHGTRGSSISLAMDTIGPAMGFRQRGKKMI</sequence>
<name>F4RP02_MELLP</name>
<protein>
    <submittedName>
        <fullName evidence="3">Uncharacterized protein</fullName>
    </submittedName>
</protein>
<dbReference type="KEGG" id="mlr:MELLADRAFT_77960"/>
<organism evidence="4">
    <name type="scientific">Melampsora larici-populina (strain 98AG31 / pathotype 3-4-7)</name>
    <name type="common">Poplar leaf rust fungus</name>
    <dbReference type="NCBI Taxonomy" id="747676"/>
    <lineage>
        <taxon>Eukaryota</taxon>
        <taxon>Fungi</taxon>
        <taxon>Dikarya</taxon>
        <taxon>Basidiomycota</taxon>
        <taxon>Pucciniomycotina</taxon>
        <taxon>Pucciniomycetes</taxon>
        <taxon>Pucciniales</taxon>
        <taxon>Melampsoraceae</taxon>
        <taxon>Melampsora</taxon>
    </lineage>
</organism>
<evidence type="ECO:0000313" key="4">
    <source>
        <dbReference type="Proteomes" id="UP000001072"/>
    </source>
</evidence>
<dbReference type="GeneID" id="18933033"/>
<feature type="compositionally biased region" description="Pro residues" evidence="1">
    <location>
        <begin position="177"/>
        <end position="189"/>
    </location>
</feature>